<gene>
    <name evidence="7" type="ORF">LSH36_76g04001</name>
</gene>
<name>A0AAD9NB69_9ANNE</name>
<evidence type="ECO:0000313" key="8">
    <source>
        <dbReference type="Proteomes" id="UP001208570"/>
    </source>
</evidence>
<feature type="region of interest" description="Disordered" evidence="5">
    <location>
        <begin position="419"/>
        <end position="466"/>
    </location>
</feature>
<evidence type="ECO:0000256" key="6">
    <source>
        <dbReference type="SAM" id="Phobius"/>
    </source>
</evidence>
<keyword evidence="4 6" id="KW-0472">Membrane</keyword>
<feature type="compositionally biased region" description="Basic residues" evidence="5">
    <location>
        <begin position="424"/>
        <end position="434"/>
    </location>
</feature>
<feature type="compositionally biased region" description="Low complexity" evidence="5">
    <location>
        <begin position="490"/>
        <end position="513"/>
    </location>
</feature>
<reference evidence="7" key="1">
    <citation type="journal article" date="2023" name="Mol. Biol. Evol.">
        <title>Third-Generation Sequencing Reveals the Adaptive Role of the Epigenome in Three Deep-Sea Polychaetes.</title>
        <authorList>
            <person name="Perez M."/>
            <person name="Aroh O."/>
            <person name="Sun Y."/>
            <person name="Lan Y."/>
            <person name="Juniper S.K."/>
            <person name="Young C.R."/>
            <person name="Angers B."/>
            <person name="Qian P.Y."/>
        </authorList>
    </citation>
    <scope>NUCLEOTIDE SEQUENCE</scope>
    <source>
        <strain evidence="7">P08H-3</strain>
    </source>
</reference>
<evidence type="ECO:0000256" key="5">
    <source>
        <dbReference type="SAM" id="MobiDB-lite"/>
    </source>
</evidence>
<evidence type="ECO:0000256" key="2">
    <source>
        <dbReference type="ARBA" id="ARBA00022692"/>
    </source>
</evidence>
<comment type="subcellular location">
    <subcellularLocation>
        <location evidence="1">Membrane</location>
        <topology evidence="1">Multi-pass membrane protein</topology>
    </subcellularLocation>
</comment>
<feature type="transmembrane region" description="Helical" evidence="6">
    <location>
        <begin position="314"/>
        <end position="332"/>
    </location>
</feature>
<feature type="transmembrane region" description="Helical" evidence="6">
    <location>
        <begin position="366"/>
        <end position="385"/>
    </location>
</feature>
<dbReference type="GO" id="GO:0015171">
    <property type="term" value="F:amino acid transmembrane transporter activity"/>
    <property type="evidence" value="ECO:0007669"/>
    <property type="project" value="TreeGrafter"/>
</dbReference>
<dbReference type="AlphaFoldDB" id="A0AAD9NB69"/>
<feature type="transmembrane region" description="Helical" evidence="6">
    <location>
        <begin position="593"/>
        <end position="614"/>
    </location>
</feature>
<feature type="transmembrane region" description="Helical" evidence="6">
    <location>
        <begin position="563"/>
        <end position="581"/>
    </location>
</feature>
<organism evidence="7 8">
    <name type="scientific">Paralvinella palmiformis</name>
    <dbReference type="NCBI Taxonomy" id="53620"/>
    <lineage>
        <taxon>Eukaryota</taxon>
        <taxon>Metazoa</taxon>
        <taxon>Spiralia</taxon>
        <taxon>Lophotrochozoa</taxon>
        <taxon>Annelida</taxon>
        <taxon>Polychaeta</taxon>
        <taxon>Sedentaria</taxon>
        <taxon>Canalipalpata</taxon>
        <taxon>Terebellida</taxon>
        <taxon>Terebelliformia</taxon>
        <taxon>Alvinellidae</taxon>
        <taxon>Paralvinella</taxon>
    </lineage>
</organism>
<feature type="transmembrane region" description="Helical" evidence="6">
    <location>
        <begin position="269"/>
        <end position="294"/>
    </location>
</feature>
<protein>
    <recommendedName>
        <fullName evidence="9">Cationic amino acid transporter C-terminal domain-containing protein</fullName>
    </recommendedName>
</protein>
<feature type="compositionally biased region" description="Low complexity" evidence="5">
    <location>
        <begin position="443"/>
        <end position="466"/>
    </location>
</feature>
<dbReference type="Pfam" id="PF13520">
    <property type="entry name" value="AA_permease_2"/>
    <property type="match status" value="1"/>
</dbReference>
<evidence type="ECO:0000256" key="1">
    <source>
        <dbReference type="ARBA" id="ARBA00004141"/>
    </source>
</evidence>
<feature type="transmembrane region" description="Helical" evidence="6">
    <location>
        <begin position="196"/>
        <end position="217"/>
    </location>
</feature>
<dbReference type="PANTHER" id="PTHR43243:SF20">
    <property type="entry name" value="CATIONIC AMINO ACID TRANSPORTER 3"/>
    <property type="match status" value="1"/>
</dbReference>
<proteinExistence type="predicted"/>
<dbReference type="InterPro" id="IPR002293">
    <property type="entry name" value="AA/rel_permease1"/>
</dbReference>
<evidence type="ECO:0000256" key="3">
    <source>
        <dbReference type="ARBA" id="ARBA00022989"/>
    </source>
</evidence>
<feature type="transmembrane region" description="Helical" evidence="6">
    <location>
        <begin position="391"/>
        <end position="412"/>
    </location>
</feature>
<feature type="transmembrane region" description="Helical" evidence="6">
    <location>
        <begin position="653"/>
        <end position="673"/>
    </location>
</feature>
<feature type="transmembrane region" description="Helical" evidence="6">
    <location>
        <begin position="39"/>
        <end position="63"/>
    </location>
</feature>
<dbReference type="EMBL" id="JAODUP010000076">
    <property type="protein sequence ID" value="KAK2163630.1"/>
    <property type="molecule type" value="Genomic_DNA"/>
</dbReference>
<keyword evidence="3 6" id="KW-1133">Transmembrane helix</keyword>
<evidence type="ECO:0008006" key="9">
    <source>
        <dbReference type="Google" id="ProtNLM"/>
    </source>
</evidence>
<feature type="transmembrane region" description="Helical" evidence="6">
    <location>
        <begin position="626"/>
        <end position="647"/>
    </location>
</feature>
<dbReference type="Gene3D" id="1.20.1740.10">
    <property type="entry name" value="Amino acid/polyamine transporter I"/>
    <property type="match status" value="2"/>
</dbReference>
<comment type="caution">
    <text evidence="7">The sequence shown here is derived from an EMBL/GenBank/DDBJ whole genome shotgun (WGS) entry which is preliminary data.</text>
</comment>
<feature type="region of interest" description="Disordered" evidence="5">
    <location>
        <begin position="488"/>
        <end position="525"/>
    </location>
</feature>
<evidence type="ECO:0000256" key="4">
    <source>
        <dbReference type="ARBA" id="ARBA00023136"/>
    </source>
</evidence>
<feature type="transmembrane region" description="Helical" evidence="6">
    <location>
        <begin position="229"/>
        <end position="248"/>
    </location>
</feature>
<dbReference type="Proteomes" id="UP001208570">
    <property type="component" value="Unassembled WGS sequence"/>
</dbReference>
<accession>A0AAD9NB69</accession>
<keyword evidence="2 6" id="KW-0812">Transmembrane</keyword>
<feature type="transmembrane region" description="Helical" evidence="6">
    <location>
        <begin position="69"/>
        <end position="89"/>
    </location>
</feature>
<keyword evidence="8" id="KW-1185">Reference proteome</keyword>
<feature type="transmembrane region" description="Helical" evidence="6">
    <location>
        <begin position="110"/>
        <end position="129"/>
    </location>
</feature>
<feature type="transmembrane region" description="Helical" evidence="6">
    <location>
        <begin position="170"/>
        <end position="189"/>
    </location>
</feature>
<evidence type="ECO:0000313" key="7">
    <source>
        <dbReference type="EMBL" id="KAK2163630.1"/>
    </source>
</evidence>
<dbReference type="GO" id="GO:0005886">
    <property type="term" value="C:plasma membrane"/>
    <property type="evidence" value="ECO:0007669"/>
    <property type="project" value="TreeGrafter"/>
</dbReference>
<dbReference type="PANTHER" id="PTHR43243">
    <property type="entry name" value="INNER MEMBRANE TRANSPORTER YGJI-RELATED"/>
    <property type="match status" value="1"/>
</dbReference>
<sequence>MASTLRRRLHTLQYRMQRLKSTSLTENIYVREEPRLHTIFDMMLIALSTIFPFSVFVISGYVVKDLAGPSAILSLIFTSLASGLAGLSYSELRARVHRVQSSAYEYTYRVIGEATAFLIGWLLILHHVACTSTIARAISQNLDYLLENRISNLTVAHLGSLSGIGSYLDFVAFFIGLLIMIASVLDLGLRGVRIQLVSVGASLTTILFLLIVCLYHLNFHRWQDVNSFFPHGIGGVMSAATVLSYAFWSSETILRSCDLNSRGLRKPAVAAILSVHIISMVVLILTLSAITLLADSWSTDTPLAETFTSAGISWIRFIICPITMLVLSPTLCHQYKQSVTSLGQMAADGLLPEMLWDRNSRTDTPLVAIIAVGVTCSLCSLLFSISYLVQIVPIPIIAIQILSCLTTICFHYKPEDEANLPKTSTKRRRERNGKHPNFAKTNGSVTGSTRSGPPSGTSASSSASSYGATIQADTDRLLTDDETATFRIVTNNSSPPSLSNTTNNSNNDSFNSNNDRHNDSSSDTDIDDIVDEYEHELCVRQLRENTSPAEFRKRSSKSSFHRARAALVAFMCASIVLGLLVCDGGQELKRHKILAIVVLSLTALGAVASAVVIACQPRDVIQPYTVMMYVHHVPWTPLVALVMNVMMLSAISLYSALVTFIWIILGLFIYIFYAMTHSHEAMYPEDYPEEERELIGQIFVSQPRQSSNSGPSTIQDGLTEQDDDCLLDCT</sequence>